<proteinExistence type="predicted"/>
<evidence type="ECO:0000259" key="2">
    <source>
        <dbReference type="PROSITE" id="PS50102"/>
    </source>
</evidence>
<dbReference type="SUPFAM" id="SSF54928">
    <property type="entry name" value="RNA-binding domain, RBD"/>
    <property type="match status" value="1"/>
</dbReference>
<accession>A0ABR2FPI1</accession>
<keyword evidence="1" id="KW-0694">RNA-binding</keyword>
<reference evidence="3 4" key="1">
    <citation type="journal article" date="2024" name="G3 (Bethesda)">
        <title>Genome assembly of Hibiscus sabdariffa L. provides insights into metabolisms of medicinal natural products.</title>
        <authorList>
            <person name="Kim T."/>
        </authorList>
    </citation>
    <scope>NUCLEOTIDE SEQUENCE [LARGE SCALE GENOMIC DNA]</scope>
    <source>
        <strain evidence="3">TK-2024</strain>
        <tissue evidence="3">Old leaves</tissue>
    </source>
</reference>
<name>A0ABR2FPI1_9ROSI</name>
<evidence type="ECO:0000313" key="3">
    <source>
        <dbReference type="EMBL" id="KAK8584035.1"/>
    </source>
</evidence>
<dbReference type="PROSITE" id="PS50102">
    <property type="entry name" value="RRM"/>
    <property type="match status" value="1"/>
</dbReference>
<gene>
    <name evidence="3" type="ORF">V6N12_068286</name>
</gene>
<evidence type="ECO:0000256" key="1">
    <source>
        <dbReference type="PROSITE-ProRule" id="PRU00176"/>
    </source>
</evidence>
<keyword evidence="4" id="KW-1185">Reference proteome</keyword>
<feature type="domain" description="RRM" evidence="2">
    <location>
        <begin position="1"/>
        <end position="71"/>
    </location>
</feature>
<dbReference type="Pfam" id="PF00076">
    <property type="entry name" value="RRM_1"/>
    <property type="match status" value="1"/>
</dbReference>
<dbReference type="InterPro" id="IPR012677">
    <property type="entry name" value="Nucleotide-bd_a/b_plait_sf"/>
</dbReference>
<evidence type="ECO:0000313" key="4">
    <source>
        <dbReference type="Proteomes" id="UP001472677"/>
    </source>
</evidence>
<sequence>MFVDNVSKRIHHTSLMEAFQVYGLVLDVFVTYQHMKRRYRPTTFTFVRFQSPCDAKEALAKANGRLMMSRPPLSHCFDELDFLEGYEGKRKLKTWVKLLDVSLEIWSPVLFQSIGSRWGSVIKIDDDTRLLKRFDGARIIFQVQRVSSIPDMASLTVNGTVHQIKAMTDKFEEERTFIDSEVSPDHFGGVAINSLDSDLGINSPLIVSPIFEVHPMQNTQEEFIDACNPATQADRNCGSGLELHKVPIIPMGSSEIRAINECSSDNGPNYVAGSFLPGTKLLNILVKAIDPNGSEDEKLK</sequence>
<comment type="caution">
    <text evidence="3">The sequence shown here is derived from an EMBL/GenBank/DDBJ whole genome shotgun (WGS) entry which is preliminary data.</text>
</comment>
<dbReference type="CDD" id="cd00590">
    <property type="entry name" value="RRM_SF"/>
    <property type="match status" value="1"/>
</dbReference>
<dbReference type="Proteomes" id="UP001472677">
    <property type="component" value="Unassembled WGS sequence"/>
</dbReference>
<organism evidence="3 4">
    <name type="scientific">Hibiscus sabdariffa</name>
    <name type="common">roselle</name>
    <dbReference type="NCBI Taxonomy" id="183260"/>
    <lineage>
        <taxon>Eukaryota</taxon>
        <taxon>Viridiplantae</taxon>
        <taxon>Streptophyta</taxon>
        <taxon>Embryophyta</taxon>
        <taxon>Tracheophyta</taxon>
        <taxon>Spermatophyta</taxon>
        <taxon>Magnoliopsida</taxon>
        <taxon>eudicotyledons</taxon>
        <taxon>Gunneridae</taxon>
        <taxon>Pentapetalae</taxon>
        <taxon>rosids</taxon>
        <taxon>malvids</taxon>
        <taxon>Malvales</taxon>
        <taxon>Malvaceae</taxon>
        <taxon>Malvoideae</taxon>
        <taxon>Hibiscus</taxon>
    </lineage>
</organism>
<dbReference type="InterPro" id="IPR035979">
    <property type="entry name" value="RBD_domain_sf"/>
</dbReference>
<dbReference type="Gene3D" id="3.30.70.330">
    <property type="match status" value="1"/>
</dbReference>
<dbReference type="EMBL" id="JBBPBM010000005">
    <property type="protein sequence ID" value="KAK8584035.1"/>
    <property type="molecule type" value="Genomic_DNA"/>
</dbReference>
<protein>
    <recommendedName>
        <fullName evidence="2">RRM domain-containing protein</fullName>
    </recommendedName>
</protein>
<dbReference type="InterPro" id="IPR000504">
    <property type="entry name" value="RRM_dom"/>
</dbReference>